<sequence>MKFSALTNRILQITHVLASISELIGVSLFSILTIALTWALALISIDDTLTTSEILPVLLTVILITSIFTSVFFIAIIDMYKKTRYFQHSENQSIRIISQKRHCIVKGRLHQEFNFENNIVALKSGVRSYLFGYQWTGDSPLEFVSDEGLTFRPLNLRGRLMSFMEIDFGEALIPGRERAFKFSIIARSVKNAPEPVFSIILNPWLPKNVEFYVKFLDSVDVRAVKILTFSSSMSFTWAIDEQEAPLDDTRIVRLPHNAAQQQVFERKIKRRAGRRYCIAWEYNSDT</sequence>
<accession>A0ABV9NCW4</accession>
<protein>
    <submittedName>
        <fullName evidence="2">Uncharacterized protein</fullName>
    </submittedName>
</protein>
<keyword evidence="1" id="KW-0812">Transmembrane</keyword>
<feature type="transmembrane region" description="Helical" evidence="1">
    <location>
        <begin position="57"/>
        <end position="77"/>
    </location>
</feature>
<proteinExistence type="predicted"/>
<organism evidence="2 3">
    <name type="scientific">Glycocaulis abyssi</name>
    <dbReference type="NCBI Taxonomy" id="1433403"/>
    <lineage>
        <taxon>Bacteria</taxon>
        <taxon>Pseudomonadati</taxon>
        <taxon>Pseudomonadota</taxon>
        <taxon>Alphaproteobacteria</taxon>
        <taxon>Maricaulales</taxon>
        <taxon>Maricaulaceae</taxon>
        <taxon>Glycocaulis</taxon>
    </lineage>
</organism>
<evidence type="ECO:0000313" key="2">
    <source>
        <dbReference type="EMBL" id="MFC4724805.1"/>
    </source>
</evidence>
<comment type="caution">
    <text evidence="2">The sequence shown here is derived from an EMBL/GenBank/DDBJ whole genome shotgun (WGS) entry which is preliminary data.</text>
</comment>
<name>A0ABV9NCW4_9PROT</name>
<dbReference type="Proteomes" id="UP001596024">
    <property type="component" value="Unassembled WGS sequence"/>
</dbReference>
<reference evidence="3" key="1">
    <citation type="journal article" date="2019" name="Int. J. Syst. Evol. Microbiol.">
        <title>The Global Catalogue of Microorganisms (GCM) 10K type strain sequencing project: providing services to taxonomists for standard genome sequencing and annotation.</title>
        <authorList>
            <consortium name="The Broad Institute Genomics Platform"/>
            <consortium name="The Broad Institute Genome Sequencing Center for Infectious Disease"/>
            <person name="Wu L."/>
            <person name="Ma J."/>
        </authorList>
    </citation>
    <scope>NUCLEOTIDE SEQUENCE [LARGE SCALE GENOMIC DNA]</scope>
    <source>
        <strain evidence="3">CCUG 62981</strain>
    </source>
</reference>
<dbReference type="EMBL" id="JBHSGQ010000002">
    <property type="protein sequence ID" value="MFC4724805.1"/>
    <property type="molecule type" value="Genomic_DNA"/>
</dbReference>
<keyword evidence="1" id="KW-1133">Transmembrane helix</keyword>
<keyword evidence="3" id="KW-1185">Reference proteome</keyword>
<evidence type="ECO:0000313" key="3">
    <source>
        <dbReference type="Proteomes" id="UP001596024"/>
    </source>
</evidence>
<gene>
    <name evidence="2" type="ORF">ACFPB0_05830</name>
</gene>
<dbReference type="RefSeq" id="WP_371393983.1">
    <property type="nucleotide sequence ID" value="NZ_CP163421.1"/>
</dbReference>
<evidence type="ECO:0000256" key="1">
    <source>
        <dbReference type="SAM" id="Phobius"/>
    </source>
</evidence>
<keyword evidence="1" id="KW-0472">Membrane</keyword>
<feature type="transmembrane region" description="Helical" evidence="1">
    <location>
        <begin position="20"/>
        <end position="45"/>
    </location>
</feature>